<reference evidence="3 4" key="1">
    <citation type="submission" date="2024-05" db="EMBL/GenBank/DDBJ databases">
        <title>Culex pipiens pipiens assembly and annotation.</title>
        <authorList>
            <person name="Alout H."/>
            <person name="Durand T."/>
        </authorList>
    </citation>
    <scope>NUCLEOTIDE SEQUENCE [LARGE SCALE GENOMIC DNA]</scope>
    <source>
        <strain evidence="3">HA-2024</strain>
        <tissue evidence="3">Whole body</tissue>
    </source>
</reference>
<evidence type="ECO:0000256" key="1">
    <source>
        <dbReference type="SAM" id="MobiDB-lite"/>
    </source>
</evidence>
<evidence type="ECO:0000313" key="4">
    <source>
        <dbReference type="Proteomes" id="UP001562425"/>
    </source>
</evidence>
<dbReference type="Proteomes" id="UP001562425">
    <property type="component" value="Unassembled WGS sequence"/>
</dbReference>
<feature type="transmembrane region" description="Helical" evidence="2">
    <location>
        <begin position="36"/>
        <end position="56"/>
    </location>
</feature>
<keyword evidence="2" id="KW-0812">Transmembrane</keyword>
<keyword evidence="2" id="KW-1133">Transmembrane helix</keyword>
<evidence type="ECO:0000313" key="3">
    <source>
        <dbReference type="EMBL" id="KAL1379256.1"/>
    </source>
</evidence>
<accession>A0ABD1CS64</accession>
<proteinExistence type="predicted"/>
<keyword evidence="2" id="KW-0472">Membrane</keyword>
<dbReference type="AlphaFoldDB" id="A0ABD1CS64"/>
<name>A0ABD1CS64_CULPP</name>
<comment type="caution">
    <text evidence="3">The sequence shown here is derived from an EMBL/GenBank/DDBJ whole genome shotgun (WGS) entry which is preliminary data.</text>
</comment>
<dbReference type="EMBL" id="JBEHCU010009781">
    <property type="protein sequence ID" value="KAL1379256.1"/>
    <property type="molecule type" value="Genomic_DNA"/>
</dbReference>
<evidence type="ECO:0000256" key="2">
    <source>
        <dbReference type="SAM" id="Phobius"/>
    </source>
</evidence>
<gene>
    <name evidence="3" type="ORF">pipiens_015032</name>
</gene>
<protein>
    <recommendedName>
        <fullName evidence="5">B-type allatostatin prohormone</fullName>
    </recommendedName>
</protein>
<evidence type="ECO:0008006" key="5">
    <source>
        <dbReference type="Google" id="ProtNLM"/>
    </source>
</evidence>
<feature type="region of interest" description="Disordered" evidence="1">
    <location>
        <begin position="86"/>
        <end position="131"/>
    </location>
</feature>
<keyword evidence="4" id="KW-1185">Reference proteome</keyword>
<organism evidence="3 4">
    <name type="scientific">Culex pipiens pipiens</name>
    <name type="common">Northern house mosquito</name>
    <dbReference type="NCBI Taxonomy" id="38569"/>
    <lineage>
        <taxon>Eukaryota</taxon>
        <taxon>Metazoa</taxon>
        <taxon>Ecdysozoa</taxon>
        <taxon>Arthropoda</taxon>
        <taxon>Hexapoda</taxon>
        <taxon>Insecta</taxon>
        <taxon>Pterygota</taxon>
        <taxon>Neoptera</taxon>
        <taxon>Endopterygota</taxon>
        <taxon>Diptera</taxon>
        <taxon>Nematocera</taxon>
        <taxon>Culicoidea</taxon>
        <taxon>Culicidae</taxon>
        <taxon>Culicinae</taxon>
        <taxon>Culicini</taxon>
        <taxon>Culex</taxon>
        <taxon>Culex</taxon>
    </lineage>
</organism>
<sequence>MQKYNKKSKAVKPYTNAAICAVTNMFSQHRHQWTNLVNLIVLLVFSSVINHIWAAAEEPSLAADQHQQQHESTPQHSLQKRTWKNLQGGWGKRNPAPNDPSSESDPDYYGSYPGGGHGGEENPIGDDIPGNDLEKLQTYLIKGLMNQQRMAQMDTQYDGPDEEYPGAEKRAWNKMQGGWGKRVNSGPAQWNKFRGAWGKREPGWNNLKGLWGKRSEKWNKLSSSWGKRDSGNSNSY</sequence>